<evidence type="ECO:0000256" key="1">
    <source>
        <dbReference type="ARBA" id="ARBA00001954"/>
    </source>
</evidence>
<gene>
    <name evidence="4" type="ordered locus">AOLE_01055</name>
</gene>
<sequence length="264" mass="30138">MFSVKDLSPFGALITASGDHDNINEIGAEVLNNLLSQYKVLVFRGFKALPDPQYINFCESLGNLMYWEFGALLNVKMEQDPKNHIFSKGRVELHWDGAFAKQTPRINAFQCTVSSEDGRGGETLFVDTTRILKDIPSSQLEDWKKIKLSYSTEKKAHYGGSIDVSLIENHPHKGHSVIRFIEIENEDNQEVNPVQLSIKDTNHQPVESQEIVQSITEILYDPKYMYQHQWVSGDYMLIDNNSVLHGRAKVEGNVNRHLKRVHIL</sequence>
<organism evidence="4 5">
    <name type="scientific">Acinetobacter oleivorans (strain JCM 16667 / KCTC 23045 / DR1)</name>
    <dbReference type="NCBI Taxonomy" id="436717"/>
    <lineage>
        <taxon>Bacteria</taxon>
        <taxon>Pseudomonadati</taxon>
        <taxon>Pseudomonadota</taxon>
        <taxon>Gammaproteobacteria</taxon>
        <taxon>Moraxellales</taxon>
        <taxon>Moraxellaceae</taxon>
        <taxon>Acinetobacter</taxon>
    </lineage>
</organism>
<dbReference type="AlphaFoldDB" id="A0AAN0P5B3"/>
<dbReference type="Proteomes" id="UP000000392">
    <property type="component" value="Chromosome"/>
</dbReference>
<proteinExistence type="predicted"/>
<reference evidence="4 5" key="1">
    <citation type="journal article" date="2010" name="J. Bacteriol.">
        <title>Complete genome sequence of the diesel-degrading Acinetobacter sp. strain DR1.</title>
        <authorList>
            <person name="Jung J."/>
            <person name="Baek J.H."/>
            <person name="Park W."/>
        </authorList>
    </citation>
    <scope>NUCLEOTIDE SEQUENCE [LARGE SCALE GENOMIC DNA]</scope>
    <source>
        <strain evidence="5">JCM 16667 / KCTC 23045 / DR1</strain>
    </source>
</reference>
<feature type="domain" description="TauD/TfdA-like" evidence="3">
    <location>
        <begin position="4"/>
        <end position="261"/>
    </location>
</feature>
<dbReference type="GeneID" id="9380604"/>
<dbReference type="PANTHER" id="PTHR10696">
    <property type="entry name" value="GAMMA-BUTYROBETAINE HYDROXYLASE-RELATED"/>
    <property type="match status" value="1"/>
</dbReference>
<dbReference type="InterPro" id="IPR050411">
    <property type="entry name" value="AlphaKG_dependent_hydroxylases"/>
</dbReference>
<dbReference type="KEGG" id="acd:AOLE_01055"/>
<dbReference type="InterPro" id="IPR003819">
    <property type="entry name" value="TauD/TfdA-like"/>
</dbReference>
<protein>
    <submittedName>
        <fullName evidence="4">Pyoverdine biosynthesis protein</fullName>
    </submittedName>
</protein>
<accession>A0AAN0P5B3</accession>
<dbReference type="GO" id="GO:0016706">
    <property type="term" value="F:2-oxoglutarate-dependent dioxygenase activity"/>
    <property type="evidence" value="ECO:0007669"/>
    <property type="project" value="UniProtKB-ARBA"/>
</dbReference>
<dbReference type="RefSeq" id="WP_013196635.1">
    <property type="nucleotide sequence ID" value="NC_014259.1"/>
</dbReference>
<evidence type="ECO:0000259" key="3">
    <source>
        <dbReference type="Pfam" id="PF02668"/>
    </source>
</evidence>
<dbReference type="SUPFAM" id="SSF51197">
    <property type="entry name" value="Clavaminate synthase-like"/>
    <property type="match status" value="1"/>
</dbReference>
<comment type="cofactor">
    <cofactor evidence="1">
        <name>Fe(2+)</name>
        <dbReference type="ChEBI" id="CHEBI:29033"/>
    </cofactor>
</comment>
<dbReference type="EMBL" id="CP002080">
    <property type="protein sequence ID" value="ADI89114.1"/>
    <property type="molecule type" value="Genomic_DNA"/>
</dbReference>
<dbReference type="Gene3D" id="3.60.130.10">
    <property type="entry name" value="Clavaminate synthase-like"/>
    <property type="match status" value="1"/>
</dbReference>
<evidence type="ECO:0000313" key="5">
    <source>
        <dbReference type="Proteomes" id="UP000000392"/>
    </source>
</evidence>
<dbReference type="PANTHER" id="PTHR10696:SF53">
    <property type="entry name" value="TYROSINE ISONITRILE DESATURASE"/>
    <property type="match status" value="1"/>
</dbReference>
<keyword evidence="2" id="KW-0560">Oxidoreductase</keyword>
<name>A0AAN0P5B3_ACISD</name>
<evidence type="ECO:0000313" key="4">
    <source>
        <dbReference type="EMBL" id="ADI89114.1"/>
    </source>
</evidence>
<evidence type="ECO:0000256" key="2">
    <source>
        <dbReference type="ARBA" id="ARBA00023002"/>
    </source>
</evidence>
<dbReference type="Pfam" id="PF02668">
    <property type="entry name" value="TauD"/>
    <property type="match status" value="1"/>
</dbReference>
<dbReference type="InterPro" id="IPR042098">
    <property type="entry name" value="TauD-like_sf"/>
</dbReference>